<feature type="signal peptide" evidence="5">
    <location>
        <begin position="1"/>
        <end position="27"/>
    </location>
</feature>
<keyword evidence="4" id="KW-0813">Transport</keyword>
<dbReference type="Pfam" id="PF00234">
    <property type="entry name" value="Tryp_alpha_amyl"/>
    <property type="match status" value="1"/>
</dbReference>
<sequence length="125" mass="13477">MGYSTMTIRFVCLAIVCLVTFGPKAEAAVSCGQVVNNLTPCVSYIIYGGNAVPVQCCNGVRSLNNMAQTTPDRRAVCNCIKNAVTSSGFTYTRFNLDIVAGLPSKCGVNIPYQISPNTNCNRYYL</sequence>
<evidence type="ECO:0000256" key="4">
    <source>
        <dbReference type="RuleBase" id="RU000628"/>
    </source>
</evidence>
<dbReference type="InterPro" id="IPR000528">
    <property type="entry name" value="Plant_nsLTP"/>
</dbReference>
<name>A0A392QCC1_9FABA</name>
<evidence type="ECO:0000256" key="3">
    <source>
        <dbReference type="ARBA" id="ARBA00023157"/>
    </source>
</evidence>
<dbReference type="PANTHER" id="PTHR33076">
    <property type="entry name" value="NON-SPECIFIC LIPID-TRANSFER PROTEIN 2-RELATED"/>
    <property type="match status" value="1"/>
</dbReference>
<dbReference type="CDD" id="cd01960">
    <property type="entry name" value="nsLTP1"/>
    <property type="match status" value="1"/>
</dbReference>
<reference evidence="7 8" key="1">
    <citation type="journal article" date="2018" name="Front. Plant Sci.">
        <title>Red Clover (Trifolium pratense) and Zigzag Clover (T. medium) - A Picture of Genomic Similarities and Differences.</title>
        <authorList>
            <person name="Dluhosova J."/>
            <person name="Istvanek J."/>
            <person name="Nedelnik J."/>
            <person name="Repkova J."/>
        </authorList>
    </citation>
    <scope>NUCLEOTIDE SEQUENCE [LARGE SCALE GENOMIC DNA]</scope>
    <source>
        <strain evidence="8">cv. 10/8</strain>
        <tissue evidence="7">Leaf</tissue>
    </source>
</reference>
<dbReference type="PRINTS" id="PR00382">
    <property type="entry name" value="LIPIDTRNSFER"/>
</dbReference>
<comment type="function">
    <text evidence="4">Plant non-specific lipid-transfer proteins transfer phospholipids as well as galactolipids across membranes. May play a role in wax or cutin deposition in the cell walls of expanding epidermal cells and certain secretory tissues.</text>
</comment>
<keyword evidence="2 5" id="KW-0732">Signal</keyword>
<dbReference type="InterPro" id="IPR036312">
    <property type="entry name" value="Bifun_inhib/LTP/seed_sf"/>
</dbReference>
<evidence type="ECO:0000256" key="5">
    <source>
        <dbReference type="SAM" id="SignalP"/>
    </source>
</evidence>
<evidence type="ECO:0000313" key="7">
    <source>
        <dbReference type="EMBL" id="MCI21380.1"/>
    </source>
</evidence>
<evidence type="ECO:0000259" key="6">
    <source>
        <dbReference type="SMART" id="SM00499"/>
    </source>
</evidence>
<dbReference type="SUPFAM" id="SSF47699">
    <property type="entry name" value="Bifunctional inhibitor/lipid-transfer protein/seed storage 2S albumin"/>
    <property type="match status" value="1"/>
</dbReference>
<accession>A0A392QCC1</accession>
<dbReference type="InterPro" id="IPR016140">
    <property type="entry name" value="Bifunc_inhib/LTP/seed_store"/>
</dbReference>
<evidence type="ECO:0000313" key="8">
    <source>
        <dbReference type="Proteomes" id="UP000265520"/>
    </source>
</evidence>
<comment type="caution">
    <text evidence="7">The sequence shown here is derived from an EMBL/GenBank/DDBJ whole genome shotgun (WGS) entry which is preliminary data.</text>
</comment>
<proteinExistence type="inferred from homology"/>
<dbReference type="AlphaFoldDB" id="A0A392QCC1"/>
<dbReference type="GO" id="GO:0008289">
    <property type="term" value="F:lipid binding"/>
    <property type="evidence" value="ECO:0007669"/>
    <property type="project" value="UniProtKB-KW"/>
</dbReference>
<protein>
    <recommendedName>
        <fullName evidence="4">Non-specific lipid-transfer protein</fullName>
    </recommendedName>
</protein>
<organism evidence="7 8">
    <name type="scientific">Trifolium medium</name>
    <dbReference type="NCBI Taxonomy" id="97028"/>
    <lineage>
        <taxon>Eukaryota</taxon>
        <taxon>Viridiplantae</taxon>
        <taxon>Streptophyta</taxon>
        <taxon>Embryophyta</taxon>
        <taxon>Tracheophyta</taxon>
        <taxon>Spermatophyta</taxon>
        <taxon>Magnoliopsida</taxon>
        <taxon>eudicotyledons</taxon>
        <taxon>Gunneridae</taxon>
        <taxon>Pentapetalae</taxon>
        <taxon>rosids</taxon>
        <taxon>fabids</taxon>
        <taxon>Fabales</taxon>
        <taxon>Fabaceae</taxon>
        <taxon>Papilionoideae</taxon>
        <taxon>50 kb inversion clade</taxon>
        <taxon>NPAAA clade</taxon>
        <taxon>Hologalegina</taxon>
        <taxon>IRL clade</taxon>
        <taxon>Trifolieae</taxon>
        <taxon>Trifolium</taxon>
    </lineage>
</organism>
<dbReference type="SMART" id="SM00499">
    <property type="entry name" value="AAI"/>
    <property type="match status" value="1"/>
</dbReference>
<feature type="domain" description="Bifunctional inhibitor/plant lipid transfer protein/seed storage helical" evidence="6">
    <location>
        <begin position="31"/>
        <end position="120"/>
    </location>
</feature>
<evidence type="ECO:0000256" key="1">
    <source>
        <dbReference type="ARBA" id="ARBA00009748"/>
    </source>
</evidence>
<dbReference type="GO" id="GO:0006869">
    <property type="term" value="P:lipid transport"/>
    <property type="evidence" value="ECO:0007669"/>
    <property type="project" value="InterPro"/>
</dbReference>
<keyword evidence="4" id="KW-0446">Lipid-binding</keyword>
<evidence type="ECO:0000256" key="2">
    <source>
        <dbReference type="ARBA" id="ARBA00022729"/>
    </source>
</evidence>
<dbReference type="Proteomes" id="UP000265520">
    <property type="component" value="Unassembled WGS sequence"/>
</dbReference>
<keyword evidence="8" id="KW-1185">Reference proteome</keyword>
<feature type="chain" id="PRO_5017425535" description="Non-specific lipid-transfer protein" evidence="5">
    <location>
        <begin position="28"/>
        <end position="125"/>
    </location>
</feature>
<dbReference type="EMBL" id="LXQA010124572">
    <property type="protein sequence ID" value="MCI21380.1"/>
    <property type="molecule type" value="Genomic_DNA"/>
</dbReference>
<dbReference type="Gene3D" id="1.10.110.10">
    <property type="entry name" value="Plant lipid-transfer and hydrophobic proteins"/>
    <property type="match status" value="1"/>
</dbReference>
<comment type="similarity">
    <text evidence="1 4">Belongs to the plant LTP family.</text>
</comment>
<keyword evidence="3" id="KW-1015">Disulfide bond</keyword>